<dbReference type="SUPFAM" id="SSF103365">
    <property type="entry name" value="Hypothetical protein PH1602"/>
    <property type="match status" value="1"/>
</dbReference>
<keyword evidence="5" id="KW-0547">Nucleotide-binding</keyword>
<feature type="non-terminal residue" evidence="9">
    <location>
        <position position="134"/>
    </location>
</feature>
<evidence type="ECO:0000256" key="2">
    <source>
        <dbReference type="ARBA" id="ARBA00012726"/>
    </source>
</evidence>
<evidence type="ECO:0000256" key="1">
    <source>
        <dbReference type="ARBA" id="ARBA00001936"/>
    </source>
</evidence>
<comment type="cofactor">
    <cofactor evidence="1">
        <name>Mn(2+)</name>
        <dbReference type="ChEBI" id="CHEBI:29035"/>
    </cofactor>
</comment>
<dbReference type="PANTHER" id="PTHR11118">
    <property type="entry name" value="RNA-SPLICING LIGASE RTCB HOMOLOG"/>
    <property type="match status" value="1"/>
</dbReference>
<keyword evidence="3" id="KW-0436">Ligase</keyword>
<protein>
    <recommendedName>
        <fullName evidence="2">3'-phosphate/5'-hydroxy nucleic acid ligase</fullName>
        <ecNumber evidence="2">6.5.1.8</ecNumber>
    </recommendedName>
</protein>
<dbReference type="InterPro" id="IPR001233">
    <property type="entry name" value="RtcB"/>
</dbReference>
<comment type="catalytic activity">
    <reaction evidence="8">
        <text>a 3'-end 3'-phospho-ribonucleotide-RNA + a 5'-end dephospho-ribonucleoside-RNA + GTP = a ribonucleotidyl-ribonucleotide-RNA + GMP + diphosphate</text>
        <dbReference type="Rhea" id="RHEA:68076"/>
        <dbReference type="Rhea" id="RHEA-COMP:10463"/>
        <dbReference type="Rhea" id="RHEA-COMP:13936"/>
        <dbReference type="Rhea" id="RHEA-COMP:17355"/>
        <dbReference type="ChEBI" id="CHEBI:33019"/>
        <dbReference type="ChEBI" id="CHEBI:37565"/>
        <dbReference type="ChEBI" id="CHEBI:58115"/>
        <dbReference type="ChEBI" id="CHEBI:83062"/>
        <dbReference type="ChEBI" id="CHEBI:138284"/>
        <dbReference type="ChEBI" id="CHEBI:173118"/>
        <dbReference type="EC" id="6.5.1.8"/>
    </reaction>
</comment>
<dbReference type="Pfam" id="PF01139">
    <property type="entry name" value="RtcB"/>
    <property type="match status" value="1"/>
</dbReference>
<dbReference type="EMBL" id="BARV01015269">
    <property type="protein sequence ID" value="GAI28819.1"/>
    <property type="molecule type" value="Genomic_DNA"/>
</dbReference>
<evidence type="ECO:0000313" key="9">
    <source>
        <dbReference type="EMBL" id="GAI28819.1"/>
    </source>
</evidence>
<reference evidence="9" key="1">
    <citation type="journal article" date="2014" name="Front. Microbiol.">
        <title>High frequency of phylogenetically diverse reductive dehalogenase-homologous genes in deep subseafloor sedimentary metagenomes.</title>
        <authorList>
            <person name="Kawai M."/>
            <person name="Futagami T."/>
            <person name="Toyoda A."/>
            <person name="Takaki Y."/>
            <person name="Nishi S."/>
            <person name="Hori S."/>
            <person name="Arai W."/>
            <person name="Tsubouchi T."/>
            <person name="Morono Y."/>
            <person name="Uchiyama I."/>
            <person name="Ito T."/>
            <person name="Fujiyama A."/>
            <person name="Inagaki F."/>
            <person name="Takami H."/>
        </authorList>
    </citation>
    <scope>NUCLEOTIDE SEQUENCE</scope>
    <source>
        <strain evidence="9">Expedition CK06-06</strain>
    </source>
</reference>
<dbReference type="GO" id="GO:0006396">
    <property type="term" value="P:RNA processing"/>
    <property type="evidence" value="ECO:0007669"/>
    <property type="project" value="InterPro"/>
</dbReference>
<evidence type="ECO:0000256" key="4">
    <source>
        <dbReference type="ARBA" id="ARBA00022723"/>
    </source>
</evidence>
<dbReference type="EC" id="6.5.1.8" evidence="2"/>
<dbReference type="PROSITE" id="PS01288">
    <property type="entry name" value="UPF0027"/>
    <property type="match status" value="1"/>
</dbReference>
<proteinExistence type="predicted"/>
<dbReference type="GO" id="GO:0005525">
    <property type="term" value="F:GTP binding"/>
    <property type="evidence" value="ECO:0007669"/>
    <property type="project" value="UniProtKB-KW"/>
</dbReference>
<comment type="caution">
    <text evidence="9">The sequence shown here is derived from an EMBL/GenBank/DDBJ whole genome shotgun (WGS) entry which is preliminary data.</text>
</comment>
<keyword evidence="4" id="KW-0479">Metal-binding</keyword>
<organism evidence="9">
    <name type="scientific">marine sediment metagenome</name>
    <dbReference type="NCBI Taxonomy" id="412755"/>
    <lineage>
        <taxon>unclassified sequences</taxon>
        <taxon>metagenomes</taxon>
        <taxon>ecological metagenomes</taxon>
    </lineage>
</organism>
<gene>
    <name evidence="9" type="ORF">S06H3_26418</name>
</gene>
<evidence type="ECO:0000256" key="6">
    <source>
        <dbReference type="ARBA" id="ARBA00023134"/>
    </source>
</evidence>
<dbReference type="PANTHER" id="PTHR11118:SF1">
    <property type="entry name" value="RNA-SPLICING LIGASE RTCB HOMOLOG"/>
    <property type="match status" value="1"/>
</dbReference>
<evidence type="ECO:0000256" key="7">
    <source>
        <dbReference type="ARBA" id="ARBA00023211"/>
    </source>
</evidence>
<name>X1PD40_9ZZZZ</name>
<dbReference type="GO" id="GO:0003972">
    <property type="term" value="F:RNA ligase (ATP) activity"/>
    <property type="evidence" value="ECO:0007669"/>
    <property type="project" value="TreeGrafter"/>
</dbReference>
<evidence type="ECO:0000256" key="8">
    <source>
        <dbReference type="ARBA" id="ARBA00047746"/>
    </source>
</evidence>
<evidence type="ECO:0000256" key="5">
    <source>
        <dbReference type="ARBA" id="ARBA00022741"/>
    </source>
</evidence>
<keyword evidence="7" id="KW-0464">Manganese</keyword>
<accession>X1PD40</accession>
<evidence type="ECO:0000256" key="3">
    <source>
        <dbReference type="ARBA" id="ARBA00022598"/>
    </source>
</evidence>
<sequence>MDYKINKINDYKWEIEKNEKYGMRVPGIIFADRQLLDHAASEKTIDQVINVATLPGILKASYAMPDIHYGYGFPIGGVAAFDEDSGIISPGGVGFDISCGVRTMRTNLNIGDIKDRLQDIMSILSFNIPKGVGS</sequence>
<keyword evidence="6" id="KW-0342">GTP-binding</keyword>
<dbReference type="AlphaFoldDB" id="X1PD40"/>
<dbReference type="GO" id="GO:0170057">
    <property type="term" value="F:RNA ligase (GTP) activity"/>
    <property type="evidence" value="ECO:0007669"/>
    <property type="project" value="UniProtKB-EC"/>
</dbReference>
<dbReference type="InterPro" id="IPR036025">
    <property type="entry name" value="RtcB-like_sf"/>
</dbReference>
<dbReference type="GO" id="GO:0046872">
    <property type="term" value="F:metal ion binding"/>
    <property type="evidence" value="ECO:0007669"/>
    <property type="project" value="UniProtKB-KW"/>
</dbReference>
<dbReference type="Gene3D" id="3.90.1860.10">
    <property type="entry name" value="tRNA-splicing ligase RtcB"/>
    <property type="match status" value="1"/>
</dbReference>